<dbReference type="NCBIfam" id="TIGR02429">
    <property type="entry name" value="pcaI_scoA_fam"/>
    <property type="match status" value="1"/>
</dbReference>
<evidence type="ECO:0000256" key="2">
    <source>
        <dbReference type="ARBA" id="ARBA00022679"/>
    </source>
</evidence>
<gene>
    <name evidence="3" type="ORF">NC803_07850</name>
    <name evidence="4" type="ORF">NC856_07185</name>
</gene>
<dbReference type="Proteomes" id="UP001165568">
    <property type="component" value="Unassembled WGS sequence"/>
</dbReference>
<dbReference type="PANTHER" id="PTHR13707">
    <property type="entry name" value="KETOACID-COENZYME A TRANSFERASE"/>
    <property type="match status" value="1"/>
</dbReference>
<dbReference type="PANTHER" id="PTHR13707:SF60">
    <property type="entry name" value="ACETATE COA-TRANSFERASE SUBUNIT ALPHA"/>
    <property type="match status" value="1"/>
</dbReference>
<protein>
    <submittedName>
        <fullName evidence="3">CoA transferase subunit A</fullName>
    </submittedName>
</protein>
<dbReference type="AlphaFoldDB" id="A0AA41XY05"/>
<dbReference type="Pfam" id="PF01144">
    <property type="entry name" value="CoA_trans"/>
    <property type="match status" value="1"/>
</dbReference>
<comment type="caution">
    <text evidence="3">The sequence shown here is derived from an EMBL/GenBank/DDBJ whole genome shotgun (WGS) entry which is preliminary data.</text>
</comment>
<dbReference type="SUPFAM" id="SSF100950">
    <property type="entry name" value="NagB/RpiA/CoA transferase-like"/>
    <property type="match status" value="1"/>
</dbReference>
<accession>A0AA41XY05</accession>
<dbReference type="SMART" id="SM00882">
    <property type="entry name" value="CoA_trans"/>
    <property type="match status" value="1"/>
</dbReference>
<evidence type="ECO:0000313" key="4">
    <source>
        <dbReference type="EMBL" id="MCV9882055.1"/>
    </source>
</evidence>
<sequence length="208" mass="22212">MIEDGMTIMIGGFMAVGTPENIIDALITRGVRHLTIIANDTGFIDRGIGKLVVNKQVKKIIASHIGLNPETGKQISRADLEAELVPQGTLVERIRAGGAGLGGVLTRTGLGTVVAEKKQQVMIDGQSWLLERPLQADVALIRCSIADRAGNAMFNKTTKNFNPVMATAARVVIAECENIVPMDCTAADRYNTPGIFIDYLVKGESGHG</sequence>
<dbReference type="Proteomes" id="UP001165569">
    <property type="component" value="Unassembled WGS sequence"/>
</dbReference>
<dbReference type="Gene3D" id="3.40.1080.10">
    <property type="entry name" value="Glutaconate Coenzyme A-transferase"/>
    <property type="match status" value="1"/>
</dbReference>
<comment type="similarity">
    <text evidence="1">Belongs to the 3-oxoacid CoA-transferase subunit A family.</text>
</comment>
<keyword evidence="2 3" id="KW-0808">Transferase</keyword>
<evidence type="ECO:0000313" key="3">
    <source>
        <dbReference type="EMBL" id="MCV9878762.1"/>
    </source>
</evidence>
<dbReference type="InterPro" id="IPR004165">
    <property type="entry name" value="CoA_trans_fam_I"/>
</dbReference>
<dbReference type="InterPro" id="IPR004163">
    <property type="entry name" value="CoA_transf_BS"/>
</dbReference>
<evidence type="ECO:0000256" key="1">
    <source>
        <dbReference type="ARBA" id="ARBA00005612"/>
    </source>
</evidence>
<dbReference type="InterPro" id="IPR012792">
    <property type="entry name" value="3-oxoacid_CoA-transf_A"/>
</dbReference>
<proteinExistence type="inferred from homology"/>
<evidence type="ECO:0000313" key="6">
    <source>
        <dbReference type="Proteomes" id="UP001165569"/>
    </source>
</evidence>
<dbReference type="EMBL" id="JAMPJU010000004">
    <property type="protein sequence ID" value="MCV9882055.1"/>
    <property type="molecule type" value="Genomic_DNA"/>
</dbReference>
<dbReference type="PROSITE" id="PS01273">
    <property type="entry name" value="COA_TRANSF_1"/>
    <property type="match status" value="1"/>
</dbReference>
<evidence type="ECO:0000313" key="5">
    <source>
        <dbReference type="Proteomes" id="UP001165568"/>
    </source>
</evidence>
<organism evidence="3 6">
    <name type="scientific">Brenneria izbisi</name>
    <dbReference type="NCBI Taxonomy" id="2939450"/>
    <lineage>
        <taxon>Bacteria</taxon>
        <taxon>Pseudomonadati</taxon>
        <taxon>Pseudomonadota</taxon>
        <taxon>Gammaproteobacteria</taxon>
        <taxon>Enterobacterales</taxon>
        <taxon>Pectobacteriaceae</taxon>
        <taxon>Brenneria</taxon>
    </lineage>
</organism>
<reference evidence="3" key="1">
    <citation type="submission" date="2022-04" db="EMBL/GenBank/DDBJ databases">
        <title>Brenneria sp. isolated from walnut trees in Serbia.</title>
        <authorList>
            <person name="Gasic K."/>
            <person name="Zlatkovic N."/>
            <person name="Kuzmanovic N."/>
        </authorList>
    </citation>
    <scope>NUCLEOTIDE SEQUENCE</scope>
    <source>
        <strain evidence="4">KBI 423</strain>
        <strain evidence="3">KBI 447</strain>
    </source>
</reference>
<keyword evidence="5" id="KW-1185">Reference proteome</keyword>
<name>A0AA41XY05_9GAMM</name>
<dbReference type="EMBL" id="JAMPJT010000004">
    <property type="protein sequence ID" value="MCV9878762.1"/>
    <property type="molecule type" value="Genomic_DNA"/>
</dbReference>
<dbReference type="InterPro" id="IPR037171">
    <property type="entry name" value="NagB/RpiA_transferase-like"/>
</dbReference>
<dbReference type="GO" id="GO:0008410">
    <property type="term" value="F:CoA-transferase activity"/>
    <property type="evidence" value="ECO:0007669"/>
    <property type="project" value="InterPro"/>
</dbReference>